<gene>
    <name evidence="2" type="ORF">CCACVL1_01720</name>
</gene>
<dbReference type="AlphaFoldDB" id="A0A1R3KGC3"/>
<sequence length="53" mass="6044">MYPFAGSKPLPPSSPRSSAMATPAPQPFKRCRRHHHLSRYKSIFRPFDAYPTA</sequence>
<dbReference type="EMBL" id="AWWV01005053">
    <property type="protein sequence ID" value="OMP06084.1"/>
    <property type="molecule type" value="Genomic_DNA"/>
</dbReference>
<comment type="caution">
    <text evidence="2">The sequence shown here is derived from an EMBL/GenBank/DDBJ whole genome shotgun (WGS) entry which is preliminary data.</text>
</comment>
<accession>A0A1R3KGC3</accession>
<reference evidence="2 3" key="1">
    <citation type="submission" date="2013-09" db="EMBL/GenBank/DDBJ databases">
        <title>Corchorus capsularis genome sequencing.</title>
        <authorList>
            <person name="Alam M."/>
            <person name="Haque M.S."/>
            <person name="Islam M.S."/>
            <person name="Emdad E.M."/>
            <person name="Islam M.M."/>
            <person name="Ahmed B."/>
            <person name="Halim A."/>
            <person name="Hossen Q.M.M."/>
            <person name="Hossain M.Z."/>
            <person name="Ahmed R."/>
            <person name="Khan M.M."/>
            <person name="Islam R."/>
            <person name="Rashid M.M."/>
            <person name="Khan S.A."/>
            <person name="Rahman M.S."/>
            <person name="Alam M."/>
        </authorList>
    </citation>
    <scope>NUCLEOTIDE SEQUENCE [LARGE SCALE GENOMIC DNA]</scope>
    <source>
        <strain evidence="3">cv. CVL-1</strain>
        <tissue evidence="2">Whole seedling</tissue>
    </source>
</reference>
<dbReference type="Proteomes" id="UP000188268">
    <property type="component" value="Unassembled WGS sequence"/>
</dbReference>
<name>A0A1R3KGC3_COCAP</name>
<evidence type="ECO:0000313" key="2">
    <source>
        <dbReference type="EMBL" id="OMP06084.1"/>
    </source>
</evidence>
<evidence type="ECO:0000313" key="3">
    <source>
        <dbReference type="Proteomes" id="UP000188268"/>
    </source>
</evidence>
<proteinExistence type="predicted"/>
<dbReference type="Gramene" id="OMP06084">
    <property type="protein sequence ID" value="OMP06084"/>
    <property type="gene ID" value="CCACVL1_01720"/>
</dbReference>
<keyword evidence="3" id="KW-1185">Reference proteome</keyword>
<evidence type="ECO:0000256" key="1">
    <source>
        <dbReference type="SAM" id="MobiDB-lite"/>
    </source>
</evidence>
<organism evidence="2 3">
    <name type="scientific">Corchorus capsularis</name>
    <name type="common">Jute</name>
    <dbReference type="NCBI Taxonomy" id="210143"/>
    <lineage>
        <taxon>Eukaryota</taxon>
        <taxon>Viridiplantae</taxon>
        <taxon>Streptophyta</taxon>
        <taxon>Embryophyta</taxon>
        <taxon>Tracheophyta</taxon>
        <taxon>Spermatophyta</taxon>
        <taxon>Magnoliopsida</taxon>
        <taxon>eudicotyledons</taxon>
        <taxon>Gunneridae</taxon>
        <taxon>Pentapetalae</taxon>
        <taxon>rosids</taxon>
        <taxon>malvids</taxon>
        <taxon>Malvales</taxon>
        <taxon>Malvaceae</taxon>
        <taxon>Grewioideae</taxon>
        <taxon>Apeibeae</taxon>
        <taxon>Corchorus</taxon>
    </lineage>
</organism>
<protein>
    <submittedName>
        <fullName evidence="2">Uncharacterized protein</fullName>
    </submittedName>
</protein>
<feature type="region of interest" description="Disordered" evidence="1">
    <location>
        <begin position="1"/>
        <end position="27"/>
    </location>
</feature>